<evidence type="ECO:0000256" key="2">
    <source>
        <dbReference type="ARBA" id="ARBA00022840"/>
    </source>
</evidence>
<feature type="domain" description="ABC transporter" evidence="4">
    <location>
        <begin position="237"/>
        <end position="334"/>
    </location>
</feature>
<comment type="caution">
    <text evidence="5">The sequence shown here is derived from an EMBL/GenBank/DDBJ whole genome shotgun (WGS) entry which is preliminary data.</text>
</comment>
<keyword evidence="1" id="KW-0547">Nucleotide-binding</keyword>
<accession>A0A8X8AQA7</accession>
<evidence type="ECO:0000256" key="1">
    <source>
        <dbReference type="ARBA" id="ARBA00022741"/>
    </source>
</evidence>
<dbReference type="InterPro" id="IPR050173">
    <property type="entry name" value="ABC_transporter_C-like"/>
</dbReference>
<organism evidence="5 6">
    <name type="scientific">Populus tomentosa</name>
    <name type="common">Chinese white poplar</name>
    <dbReference type="NCBI Taxonomy" id="118781"/>
    <lineage>
        <taxon>Eukaryota</taxon>
        <taxon>Viridiplantae</taxon>
        <taxon>Streptophyta</taxon>
        <taxon>Embryophyta</taxon>
        <taxon>Tracheophyta</taxon>
        <taxon>Spermatophyta</taxon>
        <taxon>Magnoliopsida</taxon>
        <taxon>eudicotyledons</taxon>
        <taxon>Gunneridae</taxon>
        <taxon>Pentapetalae</taxon>
        <taxon>rosids</taxon>
        <taxon>fabids</taxon>
        <taxon>Malpighiales</taxon>
        <taxon>Salicaceae</taxon>
        <taxon>Saliceae</taxon>
        <taxon>Populus</taxon>
    </lineage>
</organism>
<keyword evidence="2" id="KW-0067">ATP-binding</keyword>
<dbReference type="GO" id="GO:0005524">
    <property type="term" value="F:ATP binding"/>
    <property type="evidence" value="ECO:0007669"/>
    <property type="project" value="UniProtKB-KW"/>
</dbReference>
<proteinExistence type="predicted"/>
<evidence type="ECO:0000313" key="6">
    <source>
        <dbReference type="Proteomes" id="UP000886885"/>
    </source>
</evidence>
<feature type="region of interest" description="Disordered" evidence="3">
    <location>
        <begin position="384"/>
        <end position="428"/>
    </location>
</feature>
<dbReference type="Pfam" id="PF00005">
    <property type="entry name" value="ABC_tran"/>
    <property type="match status" value="1"/>
</dbReference>
<evidence type="ECO:0000256" key="3">
    <source>
        <dbReference type="SAM" id="MobiDB-lite"/>
    </source>
</evidence>
<dbReference type="OrthoDB" id="6500128at2759"/>
<reference evidence="5" key="1">
    <citation type="journal article" date="2020" name="bioRxiv">
        <title>Hybrid origin of Populus tomentosa Carr. identified through genome sequencing and phylogenomic analysis.</title>
        <authorList>
            <person name="An X."/>
            <person name="Gao K."/>
            <person name="Chen Z."/>
            <person name="Li J."/>
            <person name="Yang X."/>
            <person name="Yang X."/>
            <person name="Zhou J."/>
            <person name="Guo T."/>
            <person name="Zhao T."/>
            <person name="Huang S."/>
            <person name="Miao D."/>
            <person name="Khan W.U."/>
            <person name="Rao P."/>
            <person name="Ye M."/>
            <person name="Lei B."/>
            <person name="Liao W."/>
            <person name="Wang J."/>
            <person name="Ji L."/>
            <person name="Li Y."/>
            <person name="Guo B."/>
            <person name="Mustafa N.S."/>
            <person name="Li S."/>
            <person name="Yun Q."/>
            <person name="Keller S.R."/>
            <person name="Mao J."/>
            <person name="Zhang R."/>
            <person name="Strauss S.H."/>
        </authorList>
    </citation>
    <scope>NUCLEOTIDE SEQUENCE</scope>
    <source>
        <strain evidence="5">GM15</strain>
        <tissue evidence="5">Leaf</tissue>
    </source>
</reference>
<dbReference type="PANTHER" id="PTHR24223">
    <property type="entry name" value="ATP-BINDING CASSETTE SUB-FAMILY C"/>
    <property type="match status" value="1"/>
</dbReference>
<dbReference type="AlphaFoldDB" id="A0A8X8AQA7"/>
<feature type="compositionally biased region" description="Basic and acidic residues" evidence="3">
    <location>
        <begin position="395"/>
        <end position="406"/>
    </location>
</feature>
<dbReference type="InterPro" id="IPR003439">
    <property type="entry name" value="ABC_transporter-like_ATP-bd"/>
</dbReference>
<protein>
    <recommendedName>
        <fullName evidence="4">ABC transporter domain-containing protein</fullName>
    </recommendedName>
</protein>
<name>A0A8X8AQA7_POPTO</name>
<evidence type="ECO:0000313" key="5">
    <source>
        <dbReference type="EMBL" id="KAG6788253.1"/>
    </source>
</evidence>
<sequence>MSFWWLNPLMKKGKEKILEDGDIPQLREADRAKTCYLMYMGQLGTRKQNGLSDSISMLSVIISWHWKEILISGFFSLVKVLSLATGPLFLKAFIDVAEGKAAFEYEGHVLTAGLFLAKVLESLSERHWCFRTRLIGIQMPVELVNSHFGIPVSASSVFTFLACLRIVQEPIRLIPDVAGVFIEAKVSLDRIVKFLEAPELRNSITRQKLNGKELDQSILIRAAEISWGIDSSSKATLRNINVVVKPGEKVAICGEVGSGKSTLLAAVLGEVPKITEIVHVFGKIAYVSQTAWIQTGTIQENTLFGAAMEPDYVTGALSGKTVLLVTHQIDFLPAFNSILLNNSAGEIIRSDTYDQLMPTCQEFQNLVNAHKNTAGPDRQVEYASSKRATTSQGEEIQKVHVTDKLRAPSGDQLIRQEERGTGDTGFKP</sequence>
<dbReference type="GO" id="GO:0042626">
    <property type="term" value="F:ATPase-coupled transmembrane transporter activity"/>
    <property type="evidence" value="ECO:0007669"/>
    <property type="project" value="TreeGrafter"/>
</dbReference>
<gene>
    <name evidence="5" type="ORF">POTOM_004312</name>
</gene>
<evidence type="ECO:0000259" key="4">
    <source>
        <dbReference type="Pfam" id="PF00005"/>
    </source>
</evidence>
<dbReference type="PANTHER" id="PTHR24223:SF263">
    <property type="entry name" value="ABC-TYPE XENOBIOTIC TRANSPORTER"/>
    <property type="match status" value="1"/>
</dbReference>
<dbReference type="GO" id="GO:0016887">
    <property type="term" value="F:ATP hydrolysis activity"/>
    <property type="evidence" value="ECO:0007669"/>
    <property type="project" value="InterPro"/>
</dbReference>
<keyword evidence="6" id="KW-1185">Reference proteome</keyword>
<dbReference type="Proteomes" id="UP000886885">
    <property type="component" value="Chromosome 1D"/>
</dbReference>
<dbReference type="GO" id="GO:0016020">
    <property type="term" value="C:membrane"/>
    <property type="evidence" value="ECO:0007669"/>
    <property type="project" value="TreeGrafter"/>
</dbReference>
<dbReference type="EMBL" id="JAAWWB010000002">
    <property type="protein sequence ID" value="KAG6788253.1"/>
    <property type="molecule type" value="Genomic_DNA"/>
</dbReference>